<feature type="region of interest" description="Disordered" evidence="1">
    <location>
        <begin position="88"/>
        <end position="113"/>
    </location>
</feature>
<dbReference type="KEGG" id="harc:HARCEL1_02960"/>
<sequence length="379" mass="40702">MSRRSAPARDPLWPAITAVRTTRRSGPTPSGPAVRSHRRIDTFTTFACQGPTVTSDRRHVLEAAGGTLATLVTGGVSGCLSLVDSEGASPGTTATNATNGTSEGGAGPATETTTAIGSADPMDWMPAGDVAFPDAGAYPVHWYDIPALRAADRNDVVESAMYTHEQWADAADTEWVVSARTPGPGDKRTFTILQGAYDRTTILDAWREEVEFDTEEYRGHTLLFGVESAETPGVFALADRRVVAAATRDREQNRAIVEGIIDAGTGNGPRYRATSDRLADVVGRVDGPRMYARVATGPNGALQDVEDGFPGVEAVATAIQPEQDRDGHAVLRFEDTDPPHRGTIEMFINEQRAVPRTWHSPSDLTIETDGRYVTVRARL</sequence>
<gene>
    <name evidence="2" type="ORF">HARCEL1_02960</name>
</gene>
<keyword evidence="3" id="KW-1185">Reference proteome</keyword>
<reference evidence="2 3" key="1">
    <citation type="submission" date="2018-04" db="EMBL/GenBank/DDBJ databases">
        <title>Halococcoides cellulosivorans gen. nov., sp. nov., an extremely halophilic cellulose-utilizing haloarchaeon from hypersaline lakes.</title>
        <authorList>
            <person name="Sorokin D.Y."/>
            <person name="Toshchakov S.V."/>
            <person name="Samarov N.I."/>
            <person name="Korzhenkov A."/>
            <person name="Kublanov I.V."/>
        </authorList>
    </citation>
    <scope>NUCLEOTIDE SEQUENCE [LARGE SCALE GENOMIC DNA]</scope>
    <source>
        <strain evidence="2 3">HArcel1</strain>
    </source>
</reference>
<name>A0A2R4WYZ1_9EURY</name>
<evidence type="ECO:0000313" key="3">
    <source>
        <dbReference type="Proteomes" id="UP000244727"/>
    </source>
</evidence>
<proteinExistence type="predicted"/>
<dbReference type="EMBL" id="CP028858">
    <property type="protein sequence ID" value="AWB26746.1"/>
    <property type="molecule type" value="Genomic_DNA"/>
</dbReference>
<dbReference type="Proteomes" id="UP000244727">
    <property type="component" value="Chromosome"/>
</dbReference>
<protein>
    <submittedName>
        <fullName evidence="2">Uncharacterized protein</fullName>
    </submittedName>
</protein>
<accession>A0A2R4WYZ1</accession>
<feature type="compositionally biased region" description="Low complexity" evidence="1">
    <location>
        <begin position="88"/>
        <end position="101"/>
    </location>
</feature>
<dbReference type="AlphaFoldDB" id="A0A2R4WYZ1"/>
<organism evidence="2 3">
    <name type="scientific">Halococcoides cellulosivorans</name>
    <dbReference type="NCBI Taxonomy" id="1679096"/>
    <lineage>
        <taxon>Archaea</taxon>
        <taxon>Methanobacteriati</taxon>
        <taxon>Methanobacteriota</taxon>
        <taxon>Stenosarchaea group</taxon>
        <taxon>Halobacteria</taxon>
        <taxon>Halobacteriales</taxon>
        <taxon>Haloarculaceae</taxon>
        <taxon>Halococcoides</taxon>
    </lineage>
</organism>
<evidence type="ECO:0000256" key="1">
    <source>
        <dbReference type="SAM" id="MobiDB-lite"/>
    </source>
</evidence>
<evidence type="ECO:0000313" key="2">
    <source>
        <dbReference type="EMBL" id="AWB26746.1"/>
    </source>
</evidence>